<dbReference type="AlphaFoldDB" id="A0A0L1ME08"/>
<dbReference type="PATRIC" id="fig|317.197.peg.2066"/>
<dbReference type="OrthoDB" id="5918473at2"/>
<dbReference type="Proteomes" id="UP000036955">
    <property type="component" value="Unassembled WGS sequence"/>
</dbReference>
<comment type="caution">
    <text evidence="1">The sequence shown here is derived from an EMBL/GenBank/DDBJ whole genome shotgun (WGS) entry which is preliminary data.</text>
</comment>
<evidence type="ECO:0000313" key="1">
    <source>
        <dbReference type="EMBL" id="KNH26727.1"/>
    </source>
</evidence>
<protein>
    <recommendedName>
        <fullName evidence="3">HNH endonuclease</fullName>
    </recommendedName>
</protein>
<organism evidence="1 2">
    <name type="scientific">Pseudomonas syringae</name>
    <dbReference type="NCBI Taxonomy" id="317"/>
    <lineage>
        <taxon>Bacteria</taxon>
        <taxon>Pseudomonadati</taxon>
        <taxon>Pseudomonadota</taxon>
        <taxon>Gammaproteobacteria</taxon>
        <taxon>Pseudomonadales</taxon>
        <taxon>Pseudomonadaceae</taxon>
        <taxon>Pseudomonas</taxon>
    </lineage>
</organism>
<sequence length="224" mass="26109">MFNVVRPTTVPTSLSRHQSYSEKDVVELLDKAFHSKCYICETKEPLALNVEHFEAHQGCKAKKFAWDNLFYSCARCNNFKRHTYDDILNCADLSVNVLMLLRHVPPMTPYSDILIEAMDENPKTVRTAELISRIFNEDDTGNKSVVRVQLRKRVYKRYAKVLQHINTYIDEDELQDSKQRAIEHLKALMDVKQEYSAFLRWPILESPELFKILGASINLHEAMD</sequence>
<evidence type="ECO:0000313" key="2">
    <source>
        <dbReference type="Proteomes" id="UP000036955"/>
    </source>
</evidence>
<reference evidence="1 2" key="1">
    <citation type="submission" date="2015-06" db="EMBL/GenBank/DDBJ databases">
        <authorList>
            <person name="Hoefler B.C."/>
            <person name="Straight P.D."/>
        </authorList>
    </citation>
    <scope>NUCLEOTIDE SEQUENCE [LARGE SCALE GENOMIC DNA]</scope>
    <source>
        <strain evidence="1 2">Riq4</strain>
    </source>
</reference>
<dbReference type="Gene3D" id="1.10.30.50">
    <property type="match status" value="1"/>
</dbReference>
<accession>A0A0L1ME08</accession>
<gene>
    <name evidence="1" type="ORF">ACS77_13575</name>
</gene>
<evidence type="ECO:0008006" key="3">
    <source>
        <dbReference type="Google" id="ProtNLM"/>
    </source>
</evidence>
<proteinExistence type="predicted"/>
<dbReference type="EMBL" id="LFQK01000024">
    <property type="protein sequence ID" value="KNH26727.1"/>
    <property type="molecule type" value="Genomic_DNA"/>
</dbReference>
<name>A0A0L1ME08_PSESX</name>